<dbReference type="Proteomes" id="UP000188600">
    <property type="component" value="Unassembled WGS sequence"/>
</dbReference>
<dbReference type="InterPro" id="IPR003016">
    <property type="entry name" value="2-oxoA_DH_lipoyl-BS"/>
</dbReference>
<dbReference type="RefSeq" id="WP_076996301.1">
    <property type="nucleotide sequence ID" value="NZ_MSPR01000012.1"/>
</dbReference>
<dbReference type="EMBL" id="MSPR01000012">
    <property type="protein sequence ID" value="ONK28268.1"/>
    <property type="molecule type" value="Genomic_DNA"/>
</dbReference>
<dbReference type="AlphaFoldDB" id="A0AB36JSK2"/>
<evidence type="ECO:0000313" key="2">
    <source>
        <dbReference type="EMBL" id="ONK26757.1"/>
    </source>
</evidence>
<dbReference type="InterPro" id="IPR011053">
    <property type="entry name" value="Single_hybrid_motif"/>
</dbReference>
<protein>
    <submittedName>
        <fullName evidence="2">Glycine cleavage system protein H</fullName>
    </submittedName>
</protein>
<evidence type="ECO:0000313" key="5">
    <source>
        <dbReference type="Proteomes" id="UP000188946"/>
    </source>
</evidence>
<dbReference type="Pfam" id="PF01597">
    <property type="entry name" value="GCV_H"/>
    <property type="match status" value="1"/>
</dbReference>
<sequence length="111" mass="12289">MTKKIANYLWIEQRDKDYIISMTPELQDDIGTVGYVEFSEGDHLATGDVILNLEASKTVMAIVSPLAGKVLERNTAALEEPRLLNSAQPEDHWLVKLTEVDSAAFAVLEDA</sequence>
<reference evidence="4 5" key="1">
    <citation type="submission" date="2016-12" db="EMBL/GenBank/DDBJ databases">
        <authorList>
            <person name="Gulvik C.A."/>
        </authorList>
    </citation>
    <scope>NUCLEOTIDE SEQUENCE [LARGE SCALE GENOMIC DNA]</scope>
    <source>
        <strain evidence="3 5">12-5202</strain>
        <strain evidence="2 4">12-5291</strain>
    </source>
</reference>
<dbReference type="PANTHER" id="PTHR11715:SF3">
    <property type="entry name" value="GLYCINE CLEAVAGE SYSTEM H PROTEIN-RELATED"/>
    <property type="match status" value="1"/>
</dbReference>
<dbReference type="EMBL" id="MSPT01000013">
    <property type="protein sequence ID" value="ONK26757.1"/>
    <property type="molecule type" value="Genomic_DNA"/>
</dbReference>
<name>A0AB36JSK2_9STRE</name>
<dbReference type="InterPro" id="IPR002930">
    <property type="entry name" value="GCV_H"/>
</dbReference>
<evidence type="ECO:0000313" key="4">
    <source>
        <dbReference type="Proteomes" id="UP000188600"/>
    </source>
</evidence>
<dbReference type="GO" id="GO:0019464">
    <property type="term" value="P:glycine decarboxylation via glycine cleavage system"/>
    <property type="evidence" value="ECO:0007669"/>
    <property type="project" value="InterPro"/>
</dbReference>
<comment type="caution">
    <text evidence="2">The sequence shown here is derived from an EMBL/GenBank/DDBJ whole genome shotgun (WGS) entry which is preliminary data.</text>
</comment>
<accession>A0AB36JSK2</accession>
<dbReference type="PROSITE" id="PS00189">
    <property type="entry name" value="LIPOYL"/>
    <property type="match status" value="1"/>
</dbReference>
<gene>
    <name evidence="3" type="ORF">BVE84_06760</name>
    <name evidence="2" type="ORF">BVE86_06580</name>
</gene>
<evidence type="ECO:0000256" key="1">
    <source>
        <dbReference type="ARBA" id="ARBA00022823"/>
    </source>
</evidence>
<dbReference type="PANTHER" id="PTHR11715">
    <property type="entry name" value="GLYCINE CLEAVAGE SYSTEM H PROTEIN"/>
    <property type="match status" value="1"/>
</dbReference>
<dbReference type="InterPro" id="IPR033753">
    <property type="entry name" value="GCV_H/Fam206"/>
</dbReference>
<dbReference type="GO" id="GO:0005960">
    <property type="term" value="C:glycine cleavage complex"/>
    <property type="evidence" value="ECO:0007669"/>
    <property type="project" value="InterPro"/>
</dbReference>
<dbReference type="GO" id="GO:0005829">
    <property type="term" value="C:cytosol"/>
    <property type="evidence" value="ECO:0007669"/>
    <property type="project" value="TreeGrafter"/>
</dbReference>
<keyword evidence="1" id="KW-0450">Lipoyl</keyword>
<proteinExistence type="predicted"/>
<dbReference type="GO" id="GO:0009249">
    <property type="term" value="P:protein lipoylation"/>
    <property type="evidence" value="ECO:0007669"/>
    <property type="project" value="TreeGrafter"/>
</dbReference>
<dbReference type="CDD" id="cd06848">
    <property type="entry name" value="GCS_H"/>
    <property type="match status" value="1"/>
</dbReference>
<dbReference type="SUPFAM" id="SSF51230">
    <property type="entry name" value="Single hybrid motif"/>
    <property type="match status" value="1"/>
</dbReference>
<evidence type="ECO:0000313" key="3">
    <source>
        <dbReference type="EMBL" id="ONK28268.1"/>
    </source>
</evidence>
<dbReference type="Gene3D" id="2.40.50.100">
    <property type="match status" value="1"/>
</dbReference>
<keyword evidence="5" id="KW-1185">Reference proteome</keyword>
<organism evidence="2 4">
    <name type="scientific">Streptococcus azizii</name>
    <dbReference type="NCBI Taxonomy" id="1579424"/>
    <lineage>
        <taxon>Bacteria</taxon>
        <taxon>Bacillati</taxon>
        <taxon>Bacillota</taxon>
        <taxon>Bacilli</taxon>
        <taxon>Lactobacillales</taxon>
        <taxon>Streptococcaceae</taxon>
        <taxon>Streptococcus</taxon>
    </lineage>
</organism>
<dbReference type="Proteomes" id="UP000188946">
    <property type="component" value="Unassembled WGS sequence"/>
</dbReference>